<sequence>MRLLTRRNLLLGGGALAAATAAGAALAQRPQAFRAVTPIRVSAQPIGHLSNTDPDRTRFGSLLFRSGLSLRSDVSAFGGFSGLWRSPEGDEVMALADNAQILKARIETSDGRLSGLSNARMAPLLLSDGRPARRSRYYDTESLAIAEDVAFVGVERNHAVIRFRRNREGTFVQGAAMATPGILKDLPNNGGLEALAVAPQRSPLAGSLIGIAEGGRGFILTVRRQDTFEVRPRDGYDMTDLAFLDSGDALVLERRFSLFGGFGCRLRRIASGALKPGASLDGEAIYESEASHQIDNMEGLAVHREGSETVVSLISDNNFNANLQRTLLLEFSLRE</sequence>
<keyword evidence="4" id="KW-1185">Reference proteome</keyword>
<evidence type="ECO:0000313" key="3">
    <source>
        <dbReference type="EMBL" id="MXQ11235.1"/>
    </source>
</evidence>
<dbReference type="OrthoDB" id="9798693at2"/>
<keyword evidence="1" id="KW-0732">Signal</keyword>
<dbReference type="PROSITE" id="PS51318">
    <property type="entry name" value="TAT"/>
    <property type="match status" value="1"/>
</dbReference>
<dbReference type="InterPro" id="IPR006311">
    <property type="entry name" value="TAT_signal"/>
</dbReference>
<accession>A0A7X3MQC8</accession>
<organism evidence="3 4">
    <name type="scientific">Microvirga makkahensis</name>
    <dbReference type="NCBI Taxonomy" id="1128670"/>
    <lineage>
        <taxon>Bacteria</taxon>
        <taxon>Pseudomonadati</taxon>
        <taxon>Pseudomonadota</taxon>
        <taxon>Alphaproteobacteria</taxon>
        <taxon>Hyphomicrobiales</taxon>
        <taxon>Methylobacteriaceae</taxon>
        <taxon>Microvirga</taxon>
    </lineage>
</organism>
<dbReference type="PIRSF" id="PIRSF031900">
    <property type="entry name" value="UCP031900"/>
    <property type="match status" value="1"/>
</dbReference>
<feature type="domain" description="Phytase-like" evidence="2">
    <location>
        <begin position="76"/>
        <end position="319"/>
    </location>
</feature>
<reference evidence="3 4" key="1">
    <citation type="submission" date="2019-12" db="EMBL/GenBank/DDBJ databases">
        <authorList>
            <person name="Yuan C.-G."/>
        </authorList>
    </citation>
    <scope>NUCLEOTIDE SEQUENCE [LARGE SCALE GENOMIC DNA]</scope>
    <source>
        <strain evidence="3 4">KCTC 23863</strain>
    </source>
</reference>
<feature type="chain" id="PRO_5030719351" evidence="1">
    <location>
        <begin position="28"/>
        <end position="335"/>
    </location>
</feature>
<dbReference type="Proteomes" id="UP000436483">
    <property type="component" value="Unassembled WGS sequence"/>
</dbReference>
<feature type="signal peptide" evidence="1">
    <location>
        <begin position="1"/>
        <end position="27"/>
    </location>
</feature>
<dbReference type="InterPro" id="IPR027372">
    <property type="entry name" value="Phytase-like_dom"/>
</dbReference>
<comment type="caution">
    <text evidence="3">The sequence shown here is derived from an EMBL/GenBank/DDBJ whole genome shotgun (WGS) entry which is preliminary data.</text>
</comment>
<name>A0A7X3MQC8_9HYPH</name>
<proteinExistence type="predicted"/>
<reference evidence="3 4" key="2">
    <citation type="submission" date="2020-01" db="EMBL/GenBank/DDBJ databases">
        <title>Microvirga sp. nov., an arsenate reduction bacterium isolated from Tibet hotspring sediments.</title>
        <authorList>
            <person name="Xian W.-D."/>
            <person name="Li W.-J."/>
        </authorList>
    </citation>
    <scope>NUCLEOTIDE SEQUENCE [LARGE SCALE GENOMIC DNA]</scope>
    <source>
        <strain evidence="3 4">KCTC 23863</strain>
    </source>
</reference>
<dbReference type="InterPro" id="IPR014567">
    <property type="entry name" value="UCP031900"/>
</dbReference>
<evidence type="ECO:0000259" key="2">
    <source>
        <dbReference type="Pfam" id="PF13449"/>
    </source>
</evidence>
<dbReference type="EMBL" id="WURB01000004">
    <property type="protein sequence ID" value="MXQ11235.1"/>
    <property type="molecule type" value="Genomic_DNA"/>
</dbReference>
<dbReference type="Pfam" id="PF13449">
    <property type="entry name" value="Phytase-like"/>
    <property type="match status" value="1"/>
</dbReference>
<gene>
    <name evidence="3" type="ORF">GR328_07170</name>
</gene>
<evidence type="ECO:0000256" key="1">
    <source>
        <dbReference type="SAM" id="SignalP"/>
    </source>
</evidence>
<dbReference type="RefSeq" id="WP_160883834.1">
    <property type="nucleotide sequence ID" value="NZ_WURB01000004.1"/>
</dbReference>
<evidence type="ECO:0000313" key="4">
    <source>
        <dbReference type="Proteomes" id="UP000436483"/>
    </source>
</evidence>
<dbReference type="AlphaFoldDB" id="A0A7X3MQC8"/>
<protein>
    <submittedName>
        <fullName evidence="3">Twin-arginine translocation pathway signal</fullName>
    </submittedName>
</protein>